<evidence type="ECO:0000259" key="2">
    <source>
        <dbReference type="Pfam" id="PF15749"/>
    </source>
</evidence>
<dbReference type="AlphaFoldDB" id="A0A8K0H7J2"/>
<keyword evidence="4" id="KW-1185">Reference proteome</keyword>
<feature type="region of interest" description="Disordered" evidence="1">
    <location>
        <begin position="72"/>
        <end position="155"/>
    </location>
</feature>
<feature type="compositionally biased region" description="Basic and acidic residues" evidence="1">
    <location>
        <begin position="94"/>
        <end position="110"/>
    </location>
</feature>
<protein>
    <recommendedName>
        <fullName evidence="2">MRN complex-interacting protein N-terminal domain-containing protein</fullName>
    </recommendedName>
</protein>
<dbReference type="Proteomes" id="UP000796880">
    <property type="component" value="Unassembled WGS sequence"/>
</dbReference>
<proteinExistence type="predicted"/>
<reference evidence="3" key="1">
    <citation type="submission" date="2020-03" db="EMBL/GenBank/DDBJ databases">
        <title>A high-quality chromosome-level genome assembly of a woody plant with both climbing and erect habits, Rhamnella rubrinervis.</title>
        <authorList>
            <person name="Lu Z."/>
            <person name="Yang Y."/>
            <person name="Zhu X."/>
            <person name="Sun Y."/>
        </authorList>
    </citation>
    <scope>NUCLEOTIDE SEQUENCE</scope>
    <source>
        <strain evidence="3">BYM</strain>
        <tissue evidence="3">Leaf</tissue>
    </source>
</reference>
<dbReference type="OrthoDB" id="5960226at2759"/>
<sequence length="176" mass="20278">MSSVFFVAFQCCQCSTMQVKQRNKKSTKSSSNKWTCVVCNQKQSVRKVFAQGPMAKHLRSFVQSFNMSRQSQQRFTIDDDDDEDDRITQLTKKPRTDWSDYLDRPNDDSHTNNNIDEDENDVASKWSEYTSEGGNDVPRSSKRRFGDDDAAPWNDAALQTITDDQTVEDDVHPDFL</sequence>
<dbReference type="InterPro" id="IPR032739">
    <property type="entry name" value="MRNIP"/>
</dbReference>
<comment type="caution">
    <text evidence="3">The sequence shown here is derived from an EMBL/GenBank/DDBJ whole genome shotgun (WGS) entry which is preliminary data.</text>
</comment>
<evidence type="ECO:0000313" key="3">
    <source>
        <dbReference type="EMBL" id="KAF3447376.1"/>
    </source>
</evidence>
<dbReference type="PANTHER" id="PTHR15863:SF2">
    <property type="entry name" value="MRN COMPLEX-INTERACTING PROTEIN"/>
    <property type="match status" value="1"/>
</dbReference>
<evidence type="ECO:0000256" key="1">
    <source>
        <dbReference type="SAM" id="MobiDB-lite"/>
    </source>
</evidence>
<dbReference type="GO" id="GO:0005634">
    <property type="term" value="C:nucleus"/>
    <property type="evidence" value="ECO:0007669"/>
    <property type="project" value="TreeGrafter"/>
</dbReference>
<feature type="domain" description="MRN complex-interacting protein N-terminal" evidence="2">
    <location>
        <begin position="9"/>
        <end position="129"/>
    </location>
</feature>
<gene>
    <name evidence="3" type="ORF">FNV43_RR12562</name>
</gene>
<dbReference type="PANTHER" id="PTHR15863">
    <property type="entry name" value="MRN COMPLEX-INTERACTING PROTEIN"/>
    <property type="match status" value="1"/>
</dbReference>
<dbReference type="GO" id="GO:0003682">
    <property type="term" value="F:chromatin binding"/>
    <property type="evidence" value="ECO:0007669"/>
    <property type="project" value="TreeGrafter"/>
</dbReference>
<dbReference type="Pfam" id="PF15749">
    <property type="entry name" value="MRNIP"/>
    <property type="match status" value="1"/>
</dbReference>
<dbReference type="GO" id="GO:0007095">
    <property type="term" value="P:mitotic G2 DNA damage checkpoint signaling"/>
    <property type="evidence" value="ECO:0007669"/>
    <property type="project" value="TreeGrafter"/>
</dbReference>
<organism evidence="3 4">
    <name type="scientific">Rhamnella rubrinervis</name>
    <dbReference type="NCBI Taxonomy" id="2594499"/>
    <lineage>
        <taxon>Eukaryota</taxon>
        <taxon>Viridiplantae</taxon>
        <taxon>Streptophyta</taxon>
        <taxon>Embryophyta</taxon>
        <taxon>Tracheophyta</taxon>
        <taxon>Spermatophyta</taxon>
        <taxon>Magnoliopsida</taxon>
        <taxon>eudicotyledons</taxon>
        <taxon>Gunneridae</taxon>
        <taxon>Pentapetalae</taxon>
        <taxon>rosids</taxon>
        <taxon>fabids</taxon>
        <taxon>Rosales</taxon>
        <taxon>Rhamnaceae</taxon>
        <taxon>rhamnoid group</taxon>
        <taxon>Rhamneae</taxon>
        <taxon>Rhamnella</taxon>
    </lineage>
</organism>
<dbReference type="EMBL" id="VOIH02000005">
    <property type="protein sequence ID" value="KAF3447376.1"/>
    <property type="molecule type" value="Genomic_DNA"/>
</dbReference>
<name>A0A8K0H7J2_9ROSA</name>
<accession>A0A8K0H7J2</accession>
<evidence type="ECO:0000313" key="4">
    <source>
        <dbReference type="Proteomes" id="UP000796880"/>
    </source>
</evidence>
<dbReference type="InterPro" id="IPR049472">
    <property type="entry name" value="MRNIP_N"/>
</dbReference>